<feature type="domain" description="Aminoacyl-transfer RNA synthetases class-II family profile" evidence="14">
    <location>
        <begin position="301"/>
        <end position="563"/>
    </location>
</feature>
<dbReference type="InterPro" id="IPR004095">
    <property type="entry name" value="TGS"/>
</dbReference>
<dbReference type="InterPro" id="IPR012676">
    <property type="entry name" value="TGS-like"/>
</dbReference>
<keyword evidence="7 13" id="KW-0862">Zinc</keyword>
<comment type="caution">
    <text evidence="13">Lacks conserved residue(s) required for the propagation of feature annotation.</text>
</comment>
<dbReference type="CDD" id="cd01667">
    <property type="entry name" value="TGS_ThrRS"/>
    <property type="match status" value="1"/>
</dbReference>
<comment type="catalytic activity">
    <reaction evidence="12 13">
        <text>tRNA(Thr) + L-threonine + ATP = L-threonyl-tRNA(Thr) + AMP + diphosphate + H(+)</text>
        <dbReference type="Rhea" id="RHEA:24624"/>
        <dbReference type="Rhea" id="RHEA-COMP:9670"/>
        <dbReference type="Rhea" id="RHEA-COMP:9704"/>
        <dbReference type="ChEBI" id="CHEBI:15378"/>
        <dbReference type="ChEBI" id="CHEBI:30616"/>
        <dbReference type="ChEBI" id="CHEBI:33019"/>
        <dbReference type="ChEBI" id="CHEBI:57926"/>
        <dbReference type="ChEBI" id="CHEBI:78442"/>
        <dbReference type="ChEBI" id="CHEBI:78534"/>
        <dbReference type="ChEBI" id="CHEBI:456215"/>
        <dbReference type="EC" id="6.1.1.3"/>
    </reaction>
</comment>
<dbReference type="InterPro" id="IPR047246">
    <property type="entry name" value="ThrRS_anticodon"/>
</dbReference>
<evidence type="ECO:0000256" key="4">
    <source>
        <dbReference type="ARBA" id="ARBA00022598"/>
    </source>
</evidence>
<dbReference type="FunFam" id="3.40.50.800:FF:000001">
    <property type="entry name" value="Threonine--tRNA ligase"/>
    <property type="match status" value="1"/>
</dbReference>
<gene>
    <name evidence="13" type="primary">thrS</name>
    <name evidence="16" type="ORF">CLG94_04355</name>
</gene>
<dbReference type="PRINTS" id="PR01047">
    <property type="entry name" value="TRNASYNTHTHR"/>
</dbReference>
<dbReference type="Pfam" id="PF07973">
    <property type="entry name" value="tRNA_SAD"/>
    <property type="match status" value="1"/>
</dbReference>
<feature type="binding site" evidence="13">
    <location>
        <position position="363"/>
    </location>
    <ligand>
        <name>Zn(2+)</name>
        <dbReference type="ChEBI" id="CHEBI:29105"/>
        <note>catalytic</note>
    </ligand>
</feature>
<dbReference type="GO" id="GO:0006435">
    <property type="term" value="P:threonyl-tRNA aminoacylation"/>
    <property type="evidence" value="ECO:0007669"/>
    <property type="project" value="UniProtKB-UniRule"/>
</dbReference>
<dbReference type="InterPro" id="IPR002314">
    <property type="entry name" value="aa-tRNA-synt_IIb"/>
</dbReference>
<evidence type="ECO:0000256" key="9">
    <source>
        <dbReference type="ARBA" id="ARBA00022884"/>
    </source>
</evidence>
<dbReference type="GO" id="GO:0046872">
    <property type="term" value="F:metal ion binding"/>
    <property type="evidence" value="ECO:0007669"/>
    <property type="project" value="UniProtKB-KW"/>
</dbReference>
<evidence type="ECO:0000256" key="2">
    <source>
        <dbReference type="ARBA" id="ARBA00022490"/>
    </source>
</evidence>
<comment type="caution">
    <text evidence="16">The sequence shown here is derived from an EMBL/GenBank/DDBJ whole genome shotgun (WGS) entry which is preliminary data.</text>
</comment>
<keyword evidence="17" id="KW-1185">Reference proteome</keyword>
<feature type="domain" description="TGS" evidence="15">
    <location>
        <begin position="1"/>
        <end position="68"/>
    </location>
</feature>
<dbReference type="FunFam" id="3.30.930.10:FF:000002">
    <property type="entry name" value="Threonine--tRNA ligase"/>
    <property type="match status" value="1"/>
</dbReference>
<evidence type="ECO:0000256" key="11">
    <source>
        <dbReference type="ARBA" id="ARBA00023146"/>
    </source>
</evidence>
<dbReference type="HAMAP" id="MF_00184">
    <property type="entry name" value="Thr_tRNA_synth"/>
    <property type="match status" value="1"/>
</dbReference>
<evidence type="ECO:0000256" key="7">
    <source>
        <dbReference type="ARBA" id="ARBA00022833"/>
    </source>
</evidence>
<dbReference type="NCBIfam" id="TIGR00418">
    <property type="entry name" value="thrS"/>
    <property type="match status" value="1"/>
</dbReference>
<dbReference type="InterPro" id="IPR002320">
    <property type="entry name" value="Thr-tRNA-ligase_IIa"/>
</dbReference>
<keyword evidence="11 13" id="KW-0030">Aminoacyl-tRNA synthetase</keyword>
<reference evidence="17" key="2">
    <citation type="journal article" date="2018" name="Environ. Microbiol.">
        <title>Bloom of a denitrifying methanotroph, 'Candidatus Methylomirabilis limnetica', in a deep stratified lake.</title>
        <authorList>
            <person name="Graf J.S."/>
            <person name="Mayr M.J."/>
            <person name="Marchant H.K."/>
            <person name="Tienken D."/>
            <person name="Hach P.F."/>
            <person name="Brand A."/>
            <person name="Schubert C.J."/>
            <person name="Kuypers M.M."/>
            <person name="Milucka J."/>
        </authorList>
    </citation>
    <scope>NUCLEOTIDE SEQUENCE [LARGE SCALE GENOMIC DNA]</scope>
    <source>
        <strain evidence="17">Zug</strain>
    </source>
</reference>
<dbReference type="Gene3D" id="3.30.54.20">
    <property type="match status" value="1"/>
</dbReference>
<dbReference type="GO" id="GO:0005524">
    <property type="term" value="F:ATP binding"/>
    <property type="evidence" value="ECO:0007669"/>
    <property type="project" value="UniProtKB-UniRule"/>
</dbReference>
<dbReference type="CDD" id="cd00771">
    <property type="entry name" value="ThrRS_core"/>
    <property type="match status" value="1"/>
</dbReference>
<dbReference type="Gene3D" id="3.30.930.10">
    <property type="entry name" value="Bira Bifunctional Protein, Domain 2"/>
    <property type="match status" value="1"/>
</dbReference>
<dbReference type="SMART" id="SM00863">
    <property type="entry name" value="tRNA_SAD"/>
    <property type="match status" value="1"/>
</dbReference>
<dbReference type="InterPro" id="IPR012947">
    <property type="entry name" value="tRNA_SAD"/>
</dbReference>
<evidence type="ECO:0000256" key="5">
    <source>
        <dbReference type="ARBA" id="ARBA00022723"/>
    </source>
</evidence>
<evidence type="ECO:0000256" key="3">
    <source>
        <dbReference type="ARBA" id="ARBA00022555"/>
    </source>
</evidence>
<dbReference type="InterPro" id="IPR033728">
    <property type="entry name" value="ThrRS_core"/>
</dbReference>
<dbReference type="PROSITE" id="PS50862">
    <property type="entry name" value="AA_TRNA_LIGASE_II"/>
    <property type="match status" value="1"/>
</dbReference>
<evidence type="ECO:0000313" key="17">
    <source>
        <dbReference type="Proteomes" id="UP000241436"/>
    </source>
</evidence>
<evidence type="ECO:0000256" key="8">
    <source>
        <dbReference type="ARBA" id="ARBA00022840"/>
    </source>
</evidence>
<sequence length="680" mass="76450">MSEIQTQSIVVTLDDGRRYDFPPSVTVLDVLEVVDPAAKKETIGANVNGRLVDLGSLIDQEARVKFITATSAEGLSMLRHSAAHLMAAAVQQLLPGSQFAIGPAIQDGFYYDIEPTRPLTPDDLPVIEAKMRELSGQRLPFARLEVPLEEAIAKVTALNQPYKVELLETIQGRAMACAKAAEQDELAHELDPAAEQVSFYTTGGFVDLCRGPHVLDTSVIRFFRLTHLAGAYWRGDERRPMLTRIYGIAFPTQDALEAHLLLLEEAKRRDHRRLGRELDLFSVDDEVGGGLILWHPKGALVRKLIEDLWRQEHLNNDYDLVYTPHIGRVKLWETSGHLDFYQEYMYPKMEMEGNDYYVKPMNCPFHIKIFQSKVRSYRELPVRFAELGTVYRFERVGVLHGLLRVRGFTQDDAHIFCTPAQMVDEVARAVNFSVAFLGAFGFDRYDAYIATRPEKAIGDLKLWNDATEALRQAADQAGLSYQIDEGGGAFYGPKIDLKVKDALGRSWQCTTVQFDFNLPERFDITYVGEDNRPHRPFMVHRAVLGSLERFFGVLIEHHAGAFPTWLAPVQARLVPVADRFQPYAKQVSDQLRATGVRTEVDVRNEKVGYKIRDAEVQKIPYILVVGEKESTLGTVSVRKRGGLDMGVMPIEGFVAAIQEELKPAVKTTGLAQHEGGNVHQ</sequence>
<dbReference type="SUPFAM" id="SSF52954">
    <property type="entry name" value="Class II aaRS ABD-related"/>
    <property type="match status" value="1"/>
</dbReference>
<evidence type="ECO:0000259" key="14">
    <source>
        <dbReference type="PROSITE" id="PS50862"/>
    </source>
</evidence>
<keyword evidence="5 13" id="KW-0479">Metal-binding</keyword>
<evidence type="ECO:0000256" key="12">
    <source>
        <dbReference type="ARBA" id="ARBA00049515"/>
    </source>
</evidence>
<comment type="subunit">
    <text evidence="13">Homodimer.</text>
</comment>
<dbReference type="Proteomes" id="UP000241436">
    <property type="component" value="Unassembled WGS sequence"/>
</dbReference>
<dbReference type="Gene3D" id="3.10.20.30">
    <property type="match status" value="1"/>
</dbReference>
<dbReference type="InterPro" id="IPR004154">
    <property type="entry name" value="Anticodon-bd"/>
</dbReference>
<dbReference type="Gene3D" id="3.30.980.10">
    <property type="entry name" value="Threonyl-trna Synthetase, Chain A, domain 2"/>
    <property type="match status" value="1"/>
</dbReference>
<evidence type="ECO:0000256" key="10">
    <source>
        <dbReference type="ARBA" id="ARBA00022917"/>
    </source>
</evidence>
<feature type="binding site" evidence="13">
    <location>
        <position position="540"/>
    </location>
    <ligand>
        <name>Zn(2+)</name>
        <dbReference type="ChEBI" id="CHEBI:29105"/>
        <note>catalytic</note>
    </ligand>
</feature>
<accession>A0A2T4TZN4</accession>
<dbReference type="PANTHER" id="PTHR11451">
    <property type="entry name" value="THREONINE-TRNA LIGASE"/>
    <property type="match status" value="1"/>
</dbReference>
<evidence type="ECO:0000256" key="1">
    <source>
        <dbReference type="ARBA" id="ARBA00008226"/>
    </source>
</evidence>
<dbReference type="AlphaFoldDB" id="A0A2T4TZN4"/>
<dbReference type="InterPro" id="IPR012675">
    <property type="entry name" value="Beta-grasp_dom_sf"/>
</dbReference>
<keyword evidence="9 13" id="KW-0694">RNA-binding</keyword>
<evidence type="ECO:0000259" key="15">
    <source>
        <dbReference type="PROSITE" id="PS51880"/>
    </source>
</evidence>
<dbReference type="PANTHER" id="PTHR11451:SF44">
    <property type="entry name" value="THREONINE--TRNA LIGASE, CHLOROPLASTIC_MITOCHONDRIAL 2"/>
    <property type="match status" value="1"/>
</dbReference>
<dbReference type="RefSeq" id="WP_107561652.1">
    <property type="nucleotide sequence ID" value="NZ_NVQC01000015.1"/>
</dbReference>
<proteinExistence type="inferred from homology"/>
<evidence type="ECO:0000313" key="16">
    <source>
        <dbReference type="EMBL" id="PTL36583.1"/>
    </source>
</evidence>
<keyword evidence="10 13" id="KW-0648">Protein biosynthesis</keyword>
<dbReference type="InterPro" id="IPR036621">
    <property type="entry name" value="Anticodon-bd_dom_sf"/>
</dbReference>
<dbReference type="SUPFAM" id="SSF81271">
    <property type="entry name" value="TGS-like"/>
    <property type="match status" value="1"/>
</dbReference>
<protein>
    <recommendedName>
        <fullName evidence="13">Threonine--tRNA ligase</fullName>
        <ecNumber evidence="13">6.1.1.3</ecNumber>
    </recommendedName>
    <alternativeName>
        <fullName evidence="13">Threonyl-tRNA synthetase</fullName>
        <shortName evidence="13">ThrRS</shortName>
    </alternativeName>
</protein>
<reference evidence="16 17" key="1">
    <citation type="submission" date="2017-09" db="EMBL/GenBank/DDBJ databases">
        <title>Bloom of a denitrifying methanotroph, Candidatus Methylomirabilis limnetica, in a deep stratified lake.</title>
        <authorList>
            <person name="Graf J.S."/>
            <person name="Marchant H.K."/>
            <person name="Tienken D."/>
            <person name="Hach P.F."/>
            <person name="Brand A."/>
            <person name="Schubert C.J."/>
            <person name="Kuypers M.M."/>
            <person name="Milucka J."/>
        </authorList>
    </citation>
    <scope>NUCLEOTIDE SEQUENCE [LARGE SCALE GENOMIC DNA]</scope>
    <source>
        <strain evidence="16 17">Zug</strain>
    </source>
</reference>
<organism evidence="16 17">
    <name type="scientific">Candidatus Methylomirabilis limnetica</name>
    <dbReference type="NCBI Taxonomy" id="2033718"/>
    <lineage>
        <taxon>Bacteria</taxon>
        <taxon>Candidatus Methylomirabilota</taxon>
        <taxon>Candidatus Methylomirabilia</taxon>
        <taxon>Candidatus Methylomirabilales</taxon>
        <taxon>Candidatus Methylomirabilaceae</taxon>
        <taxon>Candidatus Methylomirabilis</taxon>
    </lineage>
</organism>
<dbReference type="EC" id="6.1.1.3" evidence="13"/>
<dbReference type="InterPro" id="IPR018163">
    <property type="entry name" value="Thr/Ala-tRNA-synth_IIc_edit"/>
</dbReference>
<dbReference type="SUPFAM" id="SSF55186">
    <property type="entry name" value="ThrRS/AlaRS common domain"/>
    <property type="match status" value="1"/>
</dbReference>
<dbReference type="OrthoDB" id="9802304at2"/>
<dbReference type="InterPro" id="IPR006195">
    <property type="entry name" value="aa-tRNA-synth_II"/>
</dbReference>
<dbReference type="GO" id="GO:0004829">
    <property type="term" value="F:threonine-tRNA ligase activity"/>
    <property type="evidence" value="ECO:0007669"/>
    <property type="project" value="UniProtKB-UniRule"/>
</dbReference>
<dbReference type="Pfam" id="PF03129">
    <property type="entry name" value="HGTP_anticodon"/>
    <property type="match status" value="1"/>
</dbReference>
<feature type="binding site" evidence="13">
    <location>
        <position position="414"/>
    </location>
    <ligand>
        <name>Zn(2+)</name>
        <dbReference type="ChEBI" id="CHEBI:29105"/>
        <note>catalytic</note>
    </ligand>
</feature>
<name>A0A2T4TZN4_9BACT</name>
<comment type="cofactor">
    <cofactor evidence="13">
        <name>Zn(2+)</name>
        <dbReference type="ChEBI" id="CHEBI:29105"/>
    </cofactor>
    <text evidence="13">Binds 1 zinc ion per subunit.</text>
</comment>
<evidence type="ECO:0000256" key="13">
    <source>
        <dbReference type="HAMAP-Rule" id="MF_00184"/>
    </source>
</evidence>
<keyword evidence="6 13" id="KW-0547">Nucleotide-binding</keyword>
<keyword evidence="8 13" id="KW-0067">ATP-binding</keyword>
<dbReference type="PROSITE" id="PS51880">
    <property type="entry name" value="TGS"/>
    <property type="match status" value="1"/>
</dbReference>
<dbReference type="Gene3D" id="3.40.50.800">
    <property type="entry name" value="Anticodon-binding domain"/>
    <property type="match status" value="1"/>
</dbReference>
<dbReference type="SUPFAM" id="SSF55681">
    <property type="entry name" value="Class II aaRS and biotin synthetases"/>
    <property type="match status" value="1"/>
</dbReference>
<dbReference type="Pfam" id="PF00587">
    <property type="entry name" value="tRNA-synt_2b"/>
    <property type="match status" value="1"/>
</dbReference>
<dbReference type="EMBL" id="NVQC01000015">
    <property type="protein sequence ID" value="PTL36583.1"/>
    <property type="molecule type" value="Genomic_DNA"/>
</dbReference>
<evidence type="ECO:0000256" key="6">
    <source>
        <dbReference type="ARBA" id="ARBA00022741"/>
    </source>
</evidence>
<dbReference type="InterPro" id="IPR045864">
    <property type="entry name" value="aa-tRNA-synth_II/BPL/LPL"/>
</dbReference>
<comment type="subcellular location">
    <subcellularLocation>
        <location evidence="13">Cytoplasm</location>
    </subcellularLocation>
</comment>
<dbReference type="GO" id="GO:0005737">
    <property type="term" value="C:cytoplasm"/>
    <property type="evidence" value="ECO:0007669"/>
    <property type="project" value="UniProtKB-SubCell"/>
</dbReference>
<comment type="similarity">
    <text evidence="1 13">Belongs to the class-II aminoacyl-tRNA synthetase family.</text>
</comment>
<dbReference type="GO" id="GO:0000049">
    <property type="term" value="F:tRNA binding"/>
    <property type="evidence" value="ECO:0007669"/>
    <property type="project" value="UniProtKB-KW"/>
</dbReference>
<keyword evidence="2 13" id="KW-0963">Cytoplasm</keyword>
<dbReference type="Pfam" id="PF02824">
    <property type="entry name" value="TGS"/>
    <property type="match status" value="1"/>
</dbReference>
<dbReference type="CDD" id="cd00860">
    <property type="entry name" value="ThrRS_anticodon"/>
    <property type="match status" value="1"/>
</dbReference>
<keyword evidence="3 13" id="KW-0820">tRNA-binding</keyword>
<keyword evidence="4 13" id="KW-0436">Ligase</keyword>